<dbReference type="InterPro" id="IPR050562">
    <property type="entry name" value="FAD_mOase_fung"/>
</dbReference>
<dbReference type="AlphaFoldDB" id="A0A9P6PTX0"/>
<name>A0A9P6PTX0_9FUNG</name>
<dbReference type="InterPro" id="IPR036188">
    <property type="entry name" value="FAD/NAD-bd_sf"/>
</dbReference>
<dbReference type="PANTHER" id="PTHR47356">
    <property type="entry name" value="FAD-DEPENDENT MONOOXYGENASE ASQG-RELATED"/>
    <property type="match status" value="1"/>
</dbReference>
<dbReference type="GO" id="GO:0004497">
    <property type="term" value="F:monooxygenase activity"/>
    <property type="evidence" value="ECO:0007669"/>
    <property type="project" value="InterPro"/>
</dbReference>
<evidence type="ECO:0008006" key="3">
    <source>
        <dbReference type="Google" id="ProtNLM"/>
    </source>
</evidence>
<dbReference type="Proteomes" id="UP000726737">
    <property type="component" value="Unassembled WGS sequence"/>
</dbReference>
<accession>A0A9P6PTX0</accession>
<dbReference type="Gene3D" id="3.50.50.60">
    <property type="entry name" value="FAD/NAD(P)-binding domain"/>
    <property type="match status" value="1"/>
</dbReference>
<evidence type="ECO:0000313" key="2">
    <source>
        <dbReference type="Proteomes" id="UP000726737"/>
    </source>
</evidence>
<dbReference type="SUPFAM" id="SSF51905">
    <property type="entry name" value="FAD/NAD(P)-binding domain"/>
    <property type="match status" value="1"/>
</dbReference>
<dbReference type="PANTHER" id="PTHR47356:SF2">
    <property type="entry name" value="FAD-BINDING DOMAIN-CONTAINING PROTEIN-RELATED"/>
    <property type="match status" value="1"/>
</dbReference>
<comment type="caution">
    <text evidence="1">The sequence shown here is derived from an EMBL/GenBank/DDBJ whole genome shotgun (WGS) entry which is preliminary data.</text>
</comment>
<dbReference type="EMBL" id="JAAAJA010000555">
    <property type="protein sequence ID" value="KAG0251968.1"/>
    <property type="molecule type" value="Genomic_DNA"/>
</dbReference>
<gene>
    <name evidence="1" type="ORF">BG011_007292</name>
</gene>
<evidence type="ECO:0000313" key="1">
    <source>
        <dbReference type="EMBL" id="KAG0251968.1"/>
    </source>
</evidence>
<reference evidence="1" key="1">
    <citation type="journal article" date="2020" name="Fungal Divers.">
        <title>Resolving the Mortierellaceae phylogeny through synthesis of multi-gene phylogenetics and phylogenomics.</title>
        <authorList>
            <person name="Vandepol N."/>
            <person name="Liber J."/>
            <person name="Desiro A."/>
            <person name="Na H."/>
            <person name="Kennedy M."/>
            <person name="Barry K."/>
            <person name="Grigoriev I.V."/>
            <person name="Miller A.N."/>
            <person name="O'Donnell K."/>
            <person name="Stajich J.E."/>
            <person name="Bonito G."/>
        </authorList>
    </citation>
    <scope>NUCLEOTIDE SEQUENCE</scope>
    <source>
        <strain evidence="1">KOD948</strain>
    </source>
</reference>
<protein>
    <recommendedName>
        <fullName evidence="3">FAD-binding domain-containing protein</fullName>
    </recommendedName>
</protein>
<keyword evidence="2" id="KW-1185">Reference proteome</keyword>
<sequence length="138" mass="15595">MSLGPRVIPIMEQLGVLNEILSKSKIMSDNYSWSEDLQLQNIYDYRVIKEENGVCRIYITYSAIRDPPKEEIHSNKRVLSYVETGGGVIVRTSNGTTHFGNILMGADGTHSGVRQSLYERLANENRLSRSDAQPLKFC</sequence>
<organism evidence="1 2">
    <name type="scientific">Mortierella polycephala</name>
    <dbReference type="NCBI Taxonomy" id="41804"/>
    <lineage>
        <taxon>Eukaryota</taxon>
        <taxon>Fungi</taxon>
        <taxon>Fungi incertae sedis</taxon>
        <taxon>Mucoromycota</taxon>
        <taxon>Mortierellomycotina</taxon>
        <taxon>Mortierellomycetes</taxon>
        <taxon>Mortierellales</taxon>
        <taxon>Mortierellaceae</taxon>
        <taxon>Mortierella</taxon>
    </lineage>
</organism>
<dbReference type="OrthoDB" id="655030at2759"/>
<proteinExistence type="predicted"/>